<evidence type="ECO:0000313" key="1">
    <source>
        <dbReference type="EMBL" id="SCX19101.1"/>
    </source>
</evidence>
<dbReference type="AlphaFoldDB" id="A0A1G4W9S3"/>
<dbReference type="RefSeq" id="WP_023576870.1">
    <property type="nucleotide sequence ID" value="NZ_FMTY01000013.1"/>
</dbReference>
<dbReference type="PROSITE" id="PS51257">
    <property type="entry name" value="PROKAR_LIPOPROTEIN"/>
    <property type="match status" value="1"/>
</dbReference>
<proteinExistence type="predicted"/>
<protein>
    <recommendedName>
        <fullName evidence="3">Lipoprotein</fullName>
    </recommendedName>
</protein>
<dbReference type="eggNOG" id="ENOG502ZYGC">
    <property type="taxonomic scope" value="Bacteria"/>
</dbReference>
<gene>
    <name evidence="1" type="ORF">SAMN02927925_02768</name>
</gene>
<name>A0A1G4W9S3_9FLAO</name>
<evidence type="ECO:0000313" key="2">
    <source>
        <dbReference type="Proteomes" id="UP000182124"/>
    </source>
</evidence>
<accession>A0A1G4W9S3</accession>
<dbReference type="Proteomes" id="UP000182124">
    <property type="component" value="Unassembled WGS sequence"/>
</dbReference>
<dbReference type="EMBL" id="FMTY01000013">
    <property type="protein sequence ID" value="SCX19101.1"/>
    <property type="molecule type" value="Genomic_DNA"/>
</dbReference>
<organism evidence="1 2">
    <name type="scientific">Flavobacterium saliperosum</name>
    <dbReference type="NCBI Taxonomy" id="329186"/>
    <lineage>
        <taxon>Bacteria</taxon>
        <taxon>Pseudomonadati</taxon>
        <taxon>Bacteroidota</taxon>
        <taxon>Flavobacteriia</taxon>
        <taxon>Flavobacteriales</taxon>
        <taxon>Flavobacteriaceae</taxon>
        <taxon>Flavobacterium</taxon>
    </lineage>
</organism>
<sequence>MRNITYFFLLLILISCNKKNKEFTDFIPKEYQYPIKKIGKGKSLHYQRMGSIDGFEKINLSKVKESNTEFLIYSRHDKHFLLDSIKTTLDGKLVEIYNFNLLRKIEPDHFKGIKGKLINNKIVDDGSKFGKRISTILYQGKHRNITIYEEERYLCDTILKEDLTSLKCIVTETKSTIQYKKKNVSVGMERIKTKSYYAKNKGLYLIEHESKDDSSAWIKSFEENIIN</sequence>
<evidence type="ECO:0008006" key="3">
    <source>
        <dbReference type="Google" id="ProtNLM"/>
    </source>
</evidence>
<reference evidence="1 2" key="1">
    <citation type="submission" date="2016-10" db="EMBL/GenBank/DDBJ databases">
        <authorList>
            <person name="de Groot N.N."/>
        </authorList>
    </citation>
    <scope>NUCLEOTIDE SEQUENCE [LARGE SCALE GENOMIC DNA]</scope>
    <source>
        <strain evidence="1 2">CGMCC 1.3801</strain>
    </source>
</reference>